<evidence type="ECO:0000313" key="7">
    <source>
        <dbReference type="Proteomes" id="UP000000270"/>
    </source>
</evidence>
<evidence type="ECO:0000256" key="1">
    <source>
        <dbReference type="ARBA" id="ARBA00000085"/>
    </source>
</evidence>
<dbReference type="InterPro" id="IPR004358">
    <property type="entry name" value="Sig_transdc_His_kin-like_C"/>
</dbReference>
<comment type="catalytic activity">
    <reaction evidence="1">
        <text>ATP + protein L-histidine = ADP + protein N-phospho-L-histidine.</text>
        <dbReference type="EC" id="2.7.13.3"/>
    </reaction>
</comment>
<dbReference type="SMART" id="SM00220">
    <property type="entry name" value="S_TKc"/>
    <property type="match status" value="1"/>
</dbReference>
<reference evidence="6 7" key="4">
    <citation type="journal article" date="2009" name="Appl. Environ. Microbiol.">
        <title>Comparative genome-wide transcriptional profiling of Azorhizobium caulinodans ORS571 grown under free-living and symbiotic conditions.</title>
        <authorList>
            <person name="Tsukada S."/>
            <person name="Aono T."/>
            <person name="Akiba N."/>
            <person name="Lee KB."/>
            <person name="Liu CT."/>
            <person name="Toyazaki H."/>
            <person name="Oyaizu H."/>
        </authorList>
    </citation>
    <scope>NUCLEOTIDE SEQUENCE [LARGE SCALE GENOMIC DNA]</scope>
    <source>
        <strain evidence="7">ATCC 43989 / DSM 5975 / JCM 20966 / LMG 6465 / NBRC 14845 / NCIMB 13405 / ORS 571</strain>
    </source>
</reference>
<evidence type="ECO:0000256" key="2">
    <source>
        <dbReference type="ARBA" id="ARBA00012438"/>
    </source>
</evidence>
<dbReference type="SMART" id="SM00388">
    <property type="entry name" value="HisKA"/>
    <property type="match status" value="1"/>
</dbReference>
<dbReference type="KEGG" id="azc:AZC_3098"/>
<evidence type="ECO:0000259" key="4">
    <source>
        <dbReference type="PROSITE" id="PS50011"/>
    </source>
</evidence>
<dbReference type="PROSITE" id="PS50011">
    <property type="entry name" value="PROTEIN_KINASE_DOM"/>
    <property type="match status" value="1"/>
</dbReference>
<dbReference type="Gene3D" id="3.30.450.20">
    <property type="entry name" value="PAS domain"/>
    <property type="match status" value="1"/>
</dbReference>
<dbReference type="PRINTS" id="PR00344">
    <property type="entry name" value="BCTRLSENSOR"/>
</dbReference>
<evidence type="ECO:0000256" key="3">
    <source>
        <dbReference type="ARBA" id="ARBA00022553"/>
    </source>
</evidence>
<dbReference type="eggNOG" id="COG0515">
    <property type="taxonomic scope" value="Bacteria"/>
</dbReference>
<dbReference type="SMART" id="SM00065">
    <property type="entry name" value="GAF"/>
    <property type="match status" value="1"/>
</dbReference>
<dbReference type="InterPro" id="IPR029016">
    <property type="entry name" value="GAF-like_dom_sf"/>
</dbReference>
<dbReference type="Pfam" id="PF08447">
    <property type="entry name" value="PAS_3"/>
    <property type="match status" value="1"/>
</dbReference>
<dbReference type="eggNOG" id="COG2203">
    <property type="taxonomic scope" value="Bacteria"/>
</dbReference>
<dbReference type="InterPro" id="IPR027417">
    <property type="entry name" value="P-loop_NTPase"/>
</dbReference>
<dbReference type="PROSITE" id="PS50109">
    <property type="entry name" value="HIS_KIN"/>
    <property type="match status" value="1"/>
</dbReference>
<dbReference type="eggNOG" id="COG4191">
    <property type="taxonomic scope" value="Bacteria"/>
</dbReference>
<dbReference type="Gene3D" id="1.10.287.130">
    <property type="match status" value="1"/>
</dbReference>
<keyword evidence="7" id="KW-1185">Reference proteome</keyword>
<dbReference type="Gene3D" id="3.30.450.40">
    <property type="match status" value="1"/>
</dbReference>
<evidence type="ECO:0000313" key="6">
    <source>
        <dbReference type="EMBL" id="BAF89096.1"/>
    </source>
</evidence>
<reference evidence="6 7" key="6">
    <citation type="journal article" date="2011" name="Appl. Environ. Microbiol.">
        <title>Involvement of the azorhizobial chromosome partition gene (parA) in the onset of bacteroid differentiation during Sesbania rostrata stem nodule development.</title>
        <authorList>
            <person name="Liu CT."/>
            <person name="Lee KB."/>
            <person name="Wang YS."/>
            <person name="Peng MH."/>
            <person name="Lee KT."/>
            <person name="Suzuki S."/>
            <person name="Suzuki T."/>
            <person name="Oyaizu H."/>
        </authorList>
    </citation>
    <scope>NUCLEOTIDE SEQUENCE [LARGE SCALE GENOMIC DNA]</scope>
    <source>
        <strain evidence="7">ATCC 43989 / DSM 5975 / JCM 20966 / LMG 6465 / NBRC 14845 / NCIMB 13405 / ORS 571</strain>
    </source>
</reference>
<dbReference type="SUPFAM" id="SSF55874">
    <property type="entry name" value="ATPase domain of HSP90 chaperone/DNA topoisomerase II/histidine kinase"/>
    <property type="match status" value="1"/>
</dbReference>
<dbReference type="InterPro" id="IPR036890">
    <property type="entry name" value="HATPase_C_sf"/>
</dbReference>
<organism evidence="6 7">
    <name type="scientific">Azorhizobium caulinodans (strain ATCC 43989 / DSM 5975 / JCM 20966 / LMG 6465 / NBRC 14845 / NCIMB 13405 / ORS 571)</name>
    <dbReference type="NCBI Taxonomy" id="438753"/>
    <lineage>
        <taxon>Bacteria</taxon>
        <taxon>Pseudomonadati</taxon>
        <taxon>Pseudomonadota</taxon>
        <taxon>Alphaproteobacteria</taxon>
        <taxon>Hyphomicrobiales</taxon>
        <taxon>Xanthobacteraceae</taxon>
        <taxon>Azorhizobium</taxon>
    </lineage>
</organism>
<dbReference type="InterPro" id="IPR053159">
    <property type="entry name" value="Hybrid_Histidine_Kinase"/>
</dbReference>
<dbReference type="SUPFAM" id="SSF55781">
    <property type="entry name" value="GAF domain-like"/>
    <property type="match status" value="1"/>
</dbReference>
<dbReference type="EC" id="2.7.13.3" evidence="2"/>
<dbReference type="InterPro" id="IPR013655">
    <property type="entry name" value="PAS_fold_3"/>
</dbReference>
<dbReference type="SUPFAM" id="SSF56112">
    <property type="entry name" value="Protein kinase-like (PK-like)"/>
    <property type="match status" value="1"/>
</dbReference>
<dbReference type="InterPro" id="IPR000719">
    <property type="entry name" value="Prot_kinase_dom"/>
</dbReference>
<dbReference type="PANTHER" id="PTHR43642">
    <property type="entry name" value="HYBRID SIGNAL TRANSDUCTION HISTIDINE KINASE G"/>
    <property type="match status" value="1"/>
</dbReference>
<dbReference type="InterPro" id="IPR036097">
    <property type="entry name" value="HisK_dim/P_sf"/>
</dbReference>
<dbReference type="GO" id="GO:0000155">
    <property type="term" value="F:phosphorelay sensor kinase activity"/>
    <property type="evidence" value="ECO:0007669"/>
    <property type="project" value="InterPro"/>
</dbReference>
<dbReference type="Gene3D" id="1.10.510.10">
    <property type="entry name" value="Transferase(Phosphotransferase) domain 1"/>
    <property type="match status" value="1"/>
</dbReference>
<sequence>MSSDWALIPEGLSRKDGRLALVLGDPGAVPFRQAANACPVLLPRLALAAELAAAVRAMHAAGVVHGDIRPAHILARADGGRVWLTGFAHATARGQVPEGGLTDPSADALPYMSPEHTGRTGRIVDERSDLYSLGVVLYELLAGVLPFHAQRRMEWIHAHVARVPAPPRERADLPEAVSAIVVKLLAKEPASRYQSAATLEQDLRRCVATLRQKGTIPDFVPGESEVLLGNPTPQRFLGRTSELAHLTTAAARVAADGRAEGVLVQAEAGAGKSALAAAFQRRVEPHMAWFATAKCEPRDQPYAALGAALRSLVIRALAAAPEALEALAAGWAHAFGDDVAFLLDLVPELAPLVAVPSRPASLPLMETRARVHRLLAGVLAGFARQRHFLVLVIDDVQWADVATLDFIGELLGAETPAPILFLGLARPSQEMALLRLASHRRIETMDLVPLSVAETRDLVAGLLRAPTSAVGGLAELVWTKTGGNPFFVCQFLSVLAHRGGLSFDPASGRWVWDAAVIAAAGIADNVATLIAGKILRLEPDLQKLLMFLASLGSQFDAELLATVEPVHGGALEPALGKAVEAGYVIATPTGHRFAHDKIRDAAYQLIDPSSRATWHLGLARVLAGAVREGAAARLFDAVDQYGLCLRLLEDANERLAVAELYLDAARRARRSGSYEAALGLVRTATALLPQDRWNTCYRTSFELAVLGAECAAMHGEHAYAEAQLAAAGVHAEELVDAALATRLQVSLLTALDRSDEAVRTGLGFLSRLGPAWSFAPGDTVEEEYRSLVSRLGTQPVGVLIDAPALTDPLRLAAMEVLVEVTSPASFIDRRLHDLVPLRMVNLVLEHGLCDAAAFAFEHAAMVIGPAFGDYALAHALGQLGLDLVNRRGFERFRAKVEMCFGSLVSPWTRPLAERRDLIRKSFDSALAAGDANFAAYSCNNLVTNMLSAGEPLVAVEAEIERGLAYAAGVRLVRVELILKAQARMVQQIRRGIAADPQEEAATEALLEADPRLAVAAFCYWTRKLQCCVLSGRFAEAAQAREKAEHYAWTCPYFLETAVLALFGGLALSLPRAAGEEGPWRDAFRRHAAQMAHWAAHSPSNFEGGARLLAAEAARLDGRDVEAMTLYERAVQGARTLGLSHHEALASECAARFHASRGHGLIASAFRRYAASAYEVWGAHAKAAELGSGSGGIVQSDPAVPRLEADLDISLMLDGSRALSAEIVLPQLIERLLTLAMQHAGADRGLLTLVRDGRPYAAASAVSEAGGLHVWMSEVGLYQCPFPVSLVNVVLRTRTTLMLADVRETPEFGDDPFFAHAPRAVLALPLKKGGEVVGVLYLENAHLPDAFSASRQALLEVLGSQAAISLENARLYAELQTDIARRKTIEQELRRSRAVLAAAQSMMQIGSWYWEAANRTILWSDELFRILGLDPLEHKPSFQLFWSRVHPEDKARLKAAIHAVRASVQSASVEFRIVLPGVEVRHIECIIPAMLSAAESRGDFVGTVMDVTEKHRADERLRAAQAELERVAGLTTMGELVASVAHEISQPLAAIVANASAGIQWLKRSPPRADQAEQVLARIAAQGTKAGDVIRGLRSISAKSDAHMAPFDVPDAVDEAIALLADRLRKAQVLVRRTLSPSERIAHGDRALFQQVVINLAGNAIEAMRGSSGARTLSITTRSQADAFMEIEVADTGEGIPPEQVARIFDPFFSTKPDGMGMGLAICRSVVEAHGGTLGVDTGPTGTRFFFSFPRGDHP</sequence>
<dbReference type="Pfam" id="PF00069">
    <property type="entry name" value="Pkinase"/>
    <property type="match status" value="1"/>
</dbReference>
<dbReference type="SMART" id="SM00387">
    <property type="entry name" value="HATPase_c"/>
    <property type="match status" value="1"/>
</dbReference>
<dbReference type="SUPFAM" id="SSF52540">
    <property type="entry name" value="P-loop containing nucleoside triphosphate hydrolases"/>
    <property type="match status" value="1"/>
</dbReference>
<dbReference type="SUPFAM" id="SSF55785">
    <property type="entry name" value="PYP-like sensor domain (PAS domain)"/>
    <property type="match status" value="1"/>
</dbReference>
<dbReference type="InterPro" id="IPR003594">
    <property type="entry name" value="HATPase_dom"/>
</dbReference>
<feature type="domain" description="Protein kinase" evidence="4">
    <location>
        <begin position="1"/>
        <end position="204"/>
    </location>
</feature>
<dbReference type="Gene3D" id="3.30.565.10">
    <property type="entry name" value="Histidine kinase-like ATPase, C-terminal domain"/>
    <property type="match status" value="1"/>
</dbReference>
<dbReference type="InterPro" id="IPR011009">
    <property type="entry name" value="Kinase-like_dom_sf"/>
</dbReference>
<gene>
    <name evidence="6" type="ordered locus">AZC_3098</name>
</gene>
<dbReference type="Proteomes" id="UP000000270">
    <property type="component" value="Chromosome"/>
</dbReference>
<dbReference type="STRING" id="438753.AZC_3098"/>
<feature type="domain" description="Histidine kinase" evidence="5">
    <location>
        <begin position="1538"/>
        <end position="1752"/>
    </location>
</feature>
<reference evidence="6 7" key="5">
    <citation type="journal article" date="2010" name="Appl. Environ. Microbiol.">
        <title>phrR-like gene praR of Azorhizobium caulinodans ORS571 is essential for symbiosis with Sesbania rostrata and is involved in expression of reb genes.</title>
        <authorList>
            <person name="Akiba N."/>
            <person name="Aono T."/>
            <person name="Toyazaki H."/>
            <person name="Sato S."/>
            <person name="Oyaizu H."/>
        </authorList>
    </citation>
    <scope>NUCLEOTIDE SEQUENCE [LARGE SCALE GENOMIC DNA]</scope>
    <source>
        <strain evidence="7">ATCC 43989 / DSM 5975 / JCM 20966 / LMG 6465 / NBRC 14845 / NCIMB 13405 / ORS 571</strain>
    </source>
</reference>
<dbReference type="EMBL" id="AP009384">
    <property type="protein sequence ID" value="BAF89096.1"/>
    <property type="molecule type" value="Genomic_DNA"/>
</dbReference>
<dbReference type="SUPFAM" id="SSF47384">
    <property type="entry name" value="Homodimeric domain of signal transducing histidine kinase"/>
    <property type="match status" value="1"/>
</dbReference>
<accession>A8IBN9</accession>
<name>A8IBN9_AZOC5</name>
<protein>
    <recommendedName>
        <fullName evidence="2">histidine kinase</fullName>
        <ecNumber evidence="2">2.7.13.3</ecNumber>
    </recommendedName>
</protein>
<dbReference type="CDD" id="cd00082">
    <property type="entry name" value="HisKA"/>
    <property type="match status" value="1"/>
</dbReference>
<reference evidence="7" key="2">
    <citation type="submission" date="2007-04" db="EMBL/GenBank/DDBJ databases">
        <title>Complete genome sequence of the nitrogen-fixing bacterium Azorhizobium caulinodans ORS571.</title>
        <authorList>
            <person name="Lee K.B."/>
            <person name="Backer P.D."/>
            <person name="Aono T."/>
            <person name="Liu C.T."/>
            <person name="Suzuki S."/>
            <person name="Suzuki T."/>
            <person name="Kaneko T."/>
            <person name="Yamada M."/>
            <person name="Tabata S."/>
            <person name="Kupfer D.M."/>
            <person name="Najar F.Z."/>
            <person name="Wiley G.B."/>
            <person name="Roe B."/>
            <person name="Binnewies T."/>
            <person name="Ussery D."/>
            <person name="Vereecke D."/>
            <person name="Gevers D."/>
            <person name="Holsters M."/>
            <person name="Oyaizu H."/>
        </authorList>
    </citation>
    <scope>NUCLEOTIDE SEQUENCE [LARGE SCALE GENOMIC DNA]</scope>
    <source>
        <strain evidence="7">ATCC 43989 / DSM 5975 / JCM 20966 / LMG 6465 / NBRC 14845 / NCIMB 13405 / ORS 571</strain>
    </source>
</reference>
<dbReference type="InterPro" id="IPR041664">
    <property type="entry name" value="AAA_16"/>
</dbReference>
<reference evidence="6 7" key="1">
    <citation type="journal article" date="2007" name="Appl. Environ. Microbiol.">
        <title>Rhizobial factors required for stem nodule maturation and maintenance in Sesbania rostrata-Azorhizobium caulinodans ORS571 symbiosis.</title>
        <authorList>
            <person name="Suzuki S."/>
            <person name="Aono T."/>
            <person name="Lee KB."/>
            <person name="Suzuki T."/>
            <person name="Liu CT."/>
            <person name="Miwa H."/>
            <person name="Wakao S."/>
            <person name="Iki T."/>
            <person name="Oyaizu H."/>
        </authorList>
    </citation>
    <scope>NUCLEOTIDE SEQUENCE [LARGE SCALE GENOMIC DNA]</scope>
    <source>
        <strain evidence="7">ATCC 43989 / DSM 5975 / JCM 20966 / LMG 6465 / NBRC 14845 / NCIMB 13405 / ORS 571</strain>
    </source>
</reference>
<dbReference type="InterPro" id="IPR003661">
    <property type="entry name" value="HisK_dim/P_dom"/>
</dbReference>
<dbReference type="InterPro" id="IPR005467">
    <property type="entry name" value="His_kinase_dom"/>
</dbReference>
<dbReference type="GO" id="GO:0005524">
    <property type="term" value="F:ATP binding"/>
    <property type="evidence" value="ECO:0007669"/>
    <property type="project" value="InterPro"/>
</dbReference>
<dbReference type="InterPro" id="IPR003018">
    <property type="entry name" value="GAF"/>
</dbReference>
<dbReference type="PANTHER" id="PTHR43642:SF1">
    <property type="entry name" value="HYBRID SIGNAL TRANSDUCTION HISTIDINE KINASE G"/>
    <property type="match status" value="1"/>
</dbReference>
<evidence type="ECO:0000259" key="5">
    <source>
        <dbReference type="PROSITE" id="PS50109"/>
    </source>
</evidence>
<dbReference type="HOGENOM" id="CLU_000445_34_2_5"/>
<dbReference type="Pfam" id="PF01590">
    <property type="entry name" value="GAF"/>
    <property type="match status" value="1"/>
</dbReference>
<dbReference type="CDD" id="cd00130">
    <property type="entry name" value="PAS"/>
    <property type="match status" value="1"/>
</dbReference>
<keyword evidence="3" id="KW-0597">Phosphoprotein</keyword>
<dbReference type="InterPro" id="IPR000014">
    <property type="entry name" value="PAS"/>
</dbReference>
<reference evidence="6 7" key="3">
    <citation type="journal article" date="2008" name="BMC Genomics">
        <title>The genome of the versatile nitrogen fixer Azorhizobium caulinodans ORS571.</title>
        <authorList>
            <person name="Lee KB."/>
            <person name="Backer P.D."/>
            <person name="Aono T."/>
            <person name="Liu CT."/>
            <person name="Suzuki S."/>
            <person name="Suzuki T."/>
            <person name="Kaneko T."/>
            <person name="Yamada M."/>
            <person name="Tabata S."/>
            <person name="Kupfer D.M."/>
            <person name="Najar F.Z."/>
            <person name="Wiley G.B."/>
            <person name="Roe B."/>
            <person name="Binnewies T.T."/>
            <person name="Ussery D.W."/>
            <person name="D'Haeze W."/>
            <person name="Herder J.D."/>
            <person name="Gevers D."/>
            <person name="Vereecke D."/>
            <person name="Holsters M."/>
            <person name="Oyaizu H."/>
        </authorList>
    </citation>
    <scope>NUCLEOTIDE SEQUENCE [LARGE SCALE GENOMIC DNA]</scope>
    <source>
        <strain evidence="7">ATCC 43989 / DSM 5975 / JCM 20966 / LMG 6465 / NBRC 14845 / NCIMB 13405 / ORS 571</strain>
    </source>
</reference>
<dbReference type="InterPro" id="IPR035965">
    <property type="entry name" value="PAS-like_dom_sf"/>
</dbReference>
<dbReference type="eggNOG" id="COG3899">
    <property type="taxonomic scope" value="Bacteria"/>
</dbReference>
<proteinExistence type="predicted"/>
<dbReference type="Pfam" id="PF02518">
    <property type="entry name" value="HATPase_c"/>
    <property type="match status" value="1"/>
</dbReference>
<dbReference type="Pfam" id="PF13191">
    <property type="entry name" value="AAA_16"/>
    <property type="match status" value="1"/>
</dbReference>